<sequence length="188" mass="21563">MMRIALPLLALFSATNVAAEDPVEQFWANLSELCGQAFEGELVQHPEGETGFVGQRLVMHVRDCHEDWIRIPFSVGDNRSRTWVLTRTEDRIELRHVHRHEDGSPDAVSMYGGVASNRGRADSQYFPADEETRQMIEEAFSNVWVIRVEPGERFTYGLRRLGTPRVFQIDFDLSRPIEAPPPPWGWID</sequence>
<dbReference type="Proteomes" id="UP000066624">
    <property type="component" value="Chromosome"/>
</dbReference>
<dbReference type="OrthoDB" id="1524207at2"/>
<dbReference type="PATRIC" id="fig|1579979.3.peg.2021"/>
<evidence type="ECO:0000313" key="1">
    <source>
        <dbReference type="EMBL" id="AKS42342.1"/>
    </source>
</evidence>
<dbReference type="STRING" id="1579979.WM2015_1976"/>
<organism evidence="1 2">
    <name type="scientific">Wenzhouxiangella marina</name>
    <dbReference type="NCBI Taxonomy" id="1579979"/>
    <lineage>
        <taxon>Bacteria</taxon>
        <taxon>Pseudomonadati</taxon>
        <taxon>Pseudomonadota</taxon>
        <taxon>Gammaproteobacteria</taxon>
        <taxon>Chromatiales</taxon>
        <taxon>Wenzhouxiangellaceae</taxon>
        <taxon>Wenzhouxiangella</taxon>
    </lineage>
</organism>
<reference evidence="1 2" key="1">
    <citation type="submission" date="2015-07" db="EMBL/GenBank/DDBJ databases">
        <authorList>
            <person name="Noorani M."/>
        </authorList>
    </citation>
    <scope>NUCLEOTIDE SEQUENCE [LARGE SCALE GENOMIC DNA]</scope>
    <source>
        <strain evidence="1 2">KCTC 42284</strain>
    </source>
</reference>
<dbReference type="EMBL" id="CP012154">
    <property type="protein sequence ID" value="AKS42342.1"/>
    <property type="molecule type" value="Genomic_DNA"/>
</dbReference>
<keyword evidence="2" id="KW-1185">Reference proteome</keyword>
<dbReference type="RefSeq" id="WP_049725911.1">
    <property type="nucleotide sequence ID" value="NZ_CP012154.1"/>
</dbReference>
<protein>
    <submittedName>
        <fullName evidence="1">Uncharacterized protein</fullName>
    </submittedName>
</protein>
<gene>
    <name evidence="1" type="ORF">WM2015_1976</name>
</gene>
<evidence type="ECO:0000313" key="2">
    <source>
        <dbReference type="Proteomes" id="UP000066624"/>
    </source>
</evidence>
<accession>A0A0K0XXI4</accession>
<dbReference type="AlphaFoldDB" id="A0A0K0XXI4"/>
<proteinExistence type="predicted"/>
<name>A0A0K0XXI4_9GAMM</name>
<dbReference type="KEGG" id="wma:WM2015_1976"/>